<evidence type="ECO:0000313" key="1">
    <source>
        <dbReference type="EMBL" id="CAB4956644.1"/>
    </source>
</evidence>
<gene>
    <name evidence="1" type="ORF">UFOPK3733_02201</name>
</gene>
<dbReference type="Pfam" id="PF13469">
    <property type="entry name" value="Sulfotransfer_3"/>
    <property type="match status" value="1"/>
</dbReference>
<dbReference type="SUPFAM" id="SSF52540">
    <property type="entry name" value="P-loop containing nucleoside triphosphate hydrolases"/>
    <property type="match status" value="1"/>
</dbReference>
<reference evidence="1" key="1">
    <citation type="submission" date="2020-05" db="EMBL/GenBank/DDBJ databases">
        <authorList>
            <person name="Chiriac C."/>
            <person name="Salcher M."/>
            <person name="Ghai R."/>
            <person name="Kavagutti S V."/>
        </authorList>
    </citation>
    <scope>NUCLEOTIDE SEQUENCE</scope>
</reference>
<dbReference type="EMBL" id="CAFBNC010000176">
    <property type="protein sequence ID" value="CAB4956644.1"/>
    <property type="molecule type" value="Genomic_DNA"/>
</dbReference>
<organism evidence="1">
    <name type="scientific">freshwater metagenome</name>
    <dbReference type="NCBI Taxonomy" id="449393"/>
    <lineage>
        <taxon>unclassified sequences</taxon>
        <taxon>metagenomes</taxon>
        <taxon>ecological metagenomes</taxon>
    </lineage>
</organism>
<accession>A0A6J7KSF6</accession>
<sequence length="113" mass="12877">MAISNYWADRLDDMLNAAMRDRALLGGPQQSLDVRFDQFMADDIGTIRRIYDIAGQPMDAAAEAALVGYGATHERERFGKVIYDVNQIGIDVKARREQMRAYSEFFSIPDEPW</sequence>
<dbReference type="AlphaFoldDB" id="A0A6J7KSF6"/>
<proteinExistence type="predicted"/>
<dbReference type="Gene3D" id="3.40.50.300">
    <property type="entry name" value="P-loop containing nucleotide triphosphate hydrolases"/>
    <property type="match status" value="1"/>
</dbReference>
<dbReference type="InterPro" id="IPR027417">
    <property type="entry name" value="P-loop_NTPase"/>
</dbReference>
<protein>
    <submittedName>
        <fullName evidence="1">Unannotated protein</fullName>
    </submittedName>
</protein>
<name>A0A6J7KSF6_9ZZZZ</name>